<protein>
    <recommendedName>
        <fullName evidence="9">ATP-dependent helicase fft2</fullName>
    </recommendedName>
</protein>
<dbReference type="InterPro" id="IPR000330">
    <property type="entry name" value="SNF2_N"/>
</dbReference>
<feature type="compositionally biased region" description="Basic and acidic residues" evidence="4">
    <location>
        <begin position="780"/>
        <end position="803"/>
    </location>
</feature>
<evidence type="ECO:0000259" key="5">
    <source>
        <dbReference type="PROSITE" id="PS51192"/>
    </source>
</evidence>
<feature type="compositionally biased region" description="Low complexity" evidence="4">
    <location>
        <begin position="148"/>
        <end position="164"/>
    </location>
</feature>
<dbReference type="PANTHER" id="PTHR10799">
    <property type="entry name" value="SNF2/RAD54 HELICASE FAMILY"/>
    <property type="match status" value="1"/>
</dbReference>
<dbReference type="AlphaFoldDB" id="A0A4Q1BT47"/>
<dbReference type="InterPro" id="IPR038718">
    <property type="entry name" value="SNF2-like_sf"/>
</dbReference>
<organism evidence="7 8">
    <name type="scientific">Tremella mesenterica</name>
    <name type="common">Jelly fungus</name>
    <dbReference type="NCBI Taxonomy" id="5217"/>
    <lineage>
        <taxon>Eukaryota</taxon>
        <taxon>Fungi</taxon>
        <taxon>Dikarya</taxon>
        <taxon>Basidiomycota</taxon>
        <taxon>Agaricomycotina</taxon>
        <taxon>Tremellomycetes</taxon>
        <taxon>Tremellales</taxon>
        <taxon>Tremellaceae</taxon>
        <taxon>Tremella</taxon>
    </lineage>
</organism>
<feature type="compositionally biased region" description="Low complexity" evidence="4">
    <location>
        <begin position="45"/>
        <end position="57"/>
    </location>
</feature>
<dbReference type="Gene3D" id="3.40.50.300">
    <property type="entry name" value="P-loop containing nucleotide triphosphate hydrolases"/>
    <property type="match status" value="2"/>
</dbReference>
<feature type="compositionally biased region" description="Basic and acidic residues" evidence="4">
    <location>
        <begin position="286"/>
        <end position="312"/>
    </location>
</feature>
<evidence type="ECO:0000256" key="1">
    <source>
        <dbReference type="ARBA" id="ARBA00022741"/>
    </source>
</evidence>
<evidence type="ECO:0000256" key="3">
    <source>
        <dbReference type="ARBA" id="ARBA00022840"/>
    </source>
</evidence>
<feature type="region of interest" description="Disordered" evidence="4">
    <location>
        <begin position="1076"/>
        <end position="1120"/>
    </location>
</feature>
<dbReference type="Pfam" id="PF00176">
    <property type="entry name" value="SNF2-rel_dom"/>
    <property type="match status" value="1"/>
</dbReference>
<evidence type="ECO:0000313" key="7">
    <source>
        <dbReference type="EMBL" id="RXK41229.1"/>
    </source>
</evidence>
<feature type="compositionally biased region" description="Low complexity" evidence="4">
    <location>
        <begin position="75"/>
        <end position="94"/>
    </location>
</feature>
<dbReference type="InterPro" id="IPR014001">
    <property type="entry name" value="Helicase_ATP-bd"/>
</dbReference>
<keyword evidence="1" id="KW-0547">Nucleotide-binding</keyword>
<dbReference type="GO" id="GO:0005524">
    <property type="term" value="F:ATP binding"/>
    <property type="evidence" value="ECO:0007669"/>
    <property type="project" value="InterPro"/>
</dbReference>
<dbReference type="FunCoup" id="A0A4Q1BT47">
    <property type="interactions" value="849"/>
</dbReference>
<feature type="compositionally biased region" description="Basic and acidic residues" evidence="4">
    <location>
        <begin position="1081"/>
        <end position="1093"/>
    </location>
</feature>
<feature type="region of interest" description="Disordered" evidence="4">
    <location>
        <begin position="247"/>
        <end position="349"/>
    </location>
</feature>
<gene>
    <name evidence="7" type="ORF">M231_01379</name>
</gene>
<evidence type="ECO:0008006" key="9">
    <source>
        <dbReference type="Google" id="ProtNLM"/>
    </source>
</evidence>
<reference evidence="7 8" key="1">
    <citation type="submission" date="2016-06" db="EMBL/GenBank/DDBJ databases">
        <title>Evolution of pathogenesis and genome organization in the Tremellales.</title>
        <authorList>
            <person name="Cuomo C."/>
            <person name="Litvintseva A."/>
            <person name="Heitman J."/>
            <person name="Chen Y."/>
            <person name="Sun S."/>
            <person name="Springer D."/>
            <person name="Dromer F."/>
            <person name="Young S."/>
            <person name="Zeng Q."/>
            <person name="Chapman S."/>
            <person name="Gujja S."/>
            <person name="Saif S."/>
            <person name="Birren B."/>
        </authorList>
    </citation>
    <scope>NUCLEOTIDE SEQUENCE [LARGE SCALE GENOMIC DNA]</scope>
    <source>
        <strain evidence="7 8">ATCC 28783</strain>
    </source>
</reference>
<name>A0A4Q1BT47_TREME</name>
<dbReference type="Pfam" id="PF00271">
    <property type="entry name" value="Helicase_C"/>
    <property type="match status" value="1"/>
</dbReference>
<dbReference type="EMBL" id="SDIL01000010">
    <property type="protein sequence ID" value="RXK41229.1"/>
    <property type="molecule type" value="Genomic_DNA"/>
</dbReference>
<dbReference type="GO" id="GO:0016787">
    <property type="term" value="F:hydrolase activity"/>
    <property type="evidence" value="ECO:0007669"/>
    <property type="project" value="UniProtKB-KW"/>
</dbReference>
<accession>A0A4Q1BT47</accession>
<dbReference type="STRING" id="5217.A0A4Q1BT47"/>
<comment type="caution">
    <text evidence="7">The sequence shown here is derived from an EMBL/GenBank/DDBJ whole genome shotgun (WGS) entry which is preliminary data.</text>
</comment>
<dbReference type="Gene3D" id="3.40.50.10810">
    <property type="entry name" value="Tandem AAA-ATPase domain"/>
    <property type="match status" value="1"/>
</dbReference>
<dbReference type="FunFam" id="3.40.50.10810:FF:000102">
    <property type="entry name" value="Chromosome organization and biogenesis-related protein, putative"/>
    <property type="match status" value="1"/>
</dbReference>
<evidence type="ECO:0000256" key="4">
    <source>
        <dbReference type="SAM" id="MobiDB-lite"/>
    </source>
</evidence>
<dbReference type="VEuPathDB" id="FungiDB:TREMEDRAFT_31047"/>
<dbReference type="InterPro" id="IPR001650">
    <property type="entry name" value="Helicase_C-like"/>
</dbReference>
<dbReference type="CDD" id="cd18793">
    <property type="entry name" value="SF2_C_SNF"/>
    <property type="match status" value="1"/>
</dbReference>
<sequence length="1120" mass="124295">MSLNDASRARQSALASLVAKRTGNPPSALPPALVSPERSPNHILVPSSSSPVVPTTSNYFKTSTGAIPSSNLNRSNGFPSNGTSSFNSSGSPGSVINAIHQRHNPVQQQHPPGQRGSLSYQTVSRPSLGSSPASPAHPNRLKPNYNDTPTKSSPSSTNPSQLSPQIPGLIQAAKEKYQSPKPQPYYSAPEESLISQLALRFRHLDRDIIVECVRRNRDQRLQAIREVETIATRKGIPEFVTFKPNGASTVGKIHPPPASRQPSNLGTSSSLPSSYPKPTPKPSKPKKNEKSRIYAHRTNDNGKHKRRERDGSESDAQISEAESEQVWSGDEGPQRKKRRGPSPTGDPETEALKAFNRQTSELLTGTIACSTAQAETIIRLRPYSNAEEVRTKLTKARGVSPKLFEQYVEIMEGYVQIDACLNRCASIAADVADALAVWRGASNTNDSVVGTPRSDGLNDVKVDVAKVSELLRKETNQRKRKILSSYIQQQPASLSKGTVLKDYQLLGLNWLNLLYSKKIGCILADEMGLGKTIQVIAFIAALKEKGVKGPHMIFVPASTLENWIREFERFAPGIDVQPYYGSQAERAGLRDDLKRQYRAGKLEVVLASYTQVAAPDDLAFFRKKVEFDMCVYDEGHKLKNCTTKAYNDLMSIQPRWRLLLTGTPLQNNLQELVSLLMFIHRDTFVDAEPYLRAIFKSQGQASLLSQQRTSRARTMLTPFVLRRRKAHVLTLPPKIETVEHCDMSPVQAKIYRETMKRSRKALEELDDDALEAAAADDEAEANKHHQVDSKKAKDAKEKQKSKESSSSNILMDLRKAASHPLLFRRLYTDAKIRQIAKACLGTPRWCDSNYDYVVEDLEIMSDAELHHFCTSSEYEELQRFALKTEVFLDGGKVAALQKHVERCKKEGKRMLLFSQFVMILDVLEVALEHLGVKYTRLDGSTKTDERQGLVDEFNDDPEITVFLLSTKAGGVGINLTAASVVIIYDQDFNPHNDRQAADRAYRIGQEKEVEVIKLITKDSIDEDMLLIGQTKLQLDDAVGGEELTIDPGANQDDKTAKEVRKSLLTTLRNKFEAVSGPTELGDVREETPIKDGFEVQDAEGTPTVKRARPSLPGSQGKKVV</sequence>
<dbReference type="SMART" id="SM00487">
    <property type="entry name" value="DEXDc"/>
    <property type="match status" value="1"/>
</dbReference>
<evidence type="ECO:0000313" key="8">
    <source>
        <dbReference type="Proteomes" id="UP000289152"/>
    </source>
</evidence>
<feature type="domain" description="Helicase ATP-binding" evidence="5">
    <location>
        <begin position="512"/>
        <end position="682"/>
    </location>
</feature>
<feature type="domain" description="Helicase C-terminal" evidence="6">
    <location>
        <begin position="895"/>
        <end position="1051"/>
    </location>
</feature>
<dbReference type="SMART" id="SM00490">
    <property type="entry name" value="HELICc"/>
    <property type="match status" value="1"/>
</dbReference>
<feature type="compositionally biased region" description="Polar residues" evidence="4">
    <location>
        <begin position="58"/>
        <end position="74"/>
    </location>
</feature>
<dbReference type="SUPFAM" id="SSF52540">
    <property type="entry name" value="P-loop containing nucleoside triphosphate hydrolases"/>
    <property type="match status" value="2"/>
</dbReference>
<evidence type="ECO:0000259" key="6">
    <source>
        <dbReference type="PROSITE" id="PS51194"/>
    </source>
</evidence>
<dbReference type="Proteomes" id="UP000289152">
    <property type="component" value="Unassembled WGS sequence"/>
</dbReference>
<dbReference type="PROSITE" id="PS51194">
    <property type="entry name" value="HELICASE_CTER"/>
    <property type="match status" value="1"/>
</dbReference>
<feature type="region of interest" description="Disordered" evidence="4">
    <location>
        <begin position="1"/>
        <end position="165"/>
    </location>
</feature>
<dbReference type="InterPro" id="IPR049730">
    <property type="entry name" value="SNF2/RAD54-like_C"/>
</dbReference>
<dbReference type="InParanoid" id="A0A4Q1BT47"/>
<proteinExistence type="predicted"/>
<feature type="compositionally biased region" description="Polar residues" evidence="4">
    <location>
        <begin position="104"/>
        <end position="133"/>
    </location>
</feature>
<feature type="compositionally biased region" description="Low complexity" evidence="4">
    <location>
        <begin position="9"/>
        <end position="19"/>
    </location>
</feature>
<dbReference type="PROSITE" id="PS51192">
    <property type="entry name" value="HELICASE_ATP_BIND_1"/>
    <property type="match status" value="1"/>
</dbReference>
<keyword evidence="2" id="KW-0378">Hydrolase</keyword>
<evidence type="ECO:0000256" key="2">
    <source>
        <dbReference type="ARBA" id="ARBA00022801"/>
    </source>
</evidence>
<dbReference type="InterPro" id="IPR027417">
    <property type="entry name" value="P-loop_NTPase"/>
</dbReference>
<dbReference type="OrthoDB" id="5857104at2759"/>
<keyword evidence="3" id="KW-0067">ATP-binding</keyword>
<keyword evidence="8" id="KW-1185">Reference proteome</keyword>
<feature type="region of interest" description="Disordered" evidence="4">
    <location>
        <begin position="775"/>
        <end position="809"/>
    </location>
</feature>